<proteinExistence type="predicted"/>
<sequence length="232" mass="25672">MEQNTHVAGFFGKVMSHGDFVMRRLPAGFLREWDNWLQAGLQHSRERLGEQWLAVYLCSPVWRFALSAGVCGEQAWCGVMIPSLDRVGRYFPLTLAASAPPAPLLQRLEFDGDWYGQLERLALSSLADGFSLERFDAQVDCLAPLSPAMGVLPQEGGFASPAAASWLDIPGLDRLAEALPWLRIQIDDERLAGHCLFWTEGSPQLPPSLLVSAGLPSAMTFADMLDGRHYRE</sequence>
<reference evidence="1 2" key="1">
    <citation type="submission" date="2020-04" db="EMBL/GenBank/DDBJ databases">
        <title>Molecular characterization of pseudomonads from Agaricus bisporus reveal novel blotch 2 pathogens in Western Europe.</title>
        <authorList>
            <person name="Taparia T."/>
            <person name="Krijger M."/>
            <person name="Haynes E."/>
            <person name="Elpinstone J.G."/>
            <person name="Noble R."/>
            <person name="Van Der Wolf J."/>
        </authorList>
    </citation>
    <scope>NUCLEOTIDE SEQUENCE [LARGE SCALE GENOMIC DNA]</scope>
    <source>
        <strain evidence="1 2">IPO3737</strain>
    </source>
</reference>
<dbReference type="RefSeq" id="WP_177060911.1">
    <property type="nucleotide sequence ID" value="NZ_JACAPB010000019.1"/>
</dbReference>
<evidence type="ECO:0000313" key="2">
    <source>
        <dbReference type="Proteomes" id="UP000520592"/>
    </source>
</evidence>
<dbReference type="InterPro" id="IPR017748">
    <property type="entry name" value="TagF"/>
</dbReference>
<comment type="caution">
    <text evidence="1">The sequence shown here is derived from an EMBL/GenBank/DDBJ whole genome shotgun (WGS) entry which is preliminary data.</text>
</comment>
<dbReference type="EMBL" id="JACAQD010000010">
    <property type="protein sequence ID" value="NWC32353.1"/>
    <property type="molecule type" value="Genomic_DNA"/>
</dbReference>
<dbReference type="NCBIfam" id="TIGR03373">
    <property type="entry name" value="VI_minor_4"/>
    <property type="match status" value="1"/>
</dbReference>
<gene>
    <name evidence="1" type="primary">tagF</name>
    <name evidence="1" type="ORF">HX876_08110</name>
</gene>
<dbReference type="InterPro" id="IPR038225">
    <property type="entry name" value="TagF_sf"/>
</dbReference>
<dbReference type="PIRSF" id="PIRSF029287">
    <property type="entry name" value="UCP029287"/>
    <property type="match status" value="1"/>
</dbReference>
<dbReference type="Proteomes" id="UP000520592">
    <property type="component" value="Unassembled WGS sequence"/>
</dbReference>
<protein>
    <submittedName>
        <fullName evidence="1">Type VI secretion system-associated protein TagF</fullName>
    </submittedName>
</protein>
<accession>A0A7Y7Y9J7</accession>
<evidence type="ECO:0000313" key="1">
    <source>
        <dbReference type="EMBL" id="NWC32353.1"/>
    </source>
</evidence>
<dbReference type="AlphaFoldDB" id="A0A7Y7Y9J7"/>
<dbReference type="Gene3D" id="3.40.1730.10">
    <property type="entry name" value="pa0076 domain"/>
    <property type="match status" value="1"/>
</dbReference>
<name>A0A7Y7Y9J7_9PSED</name>
<dbReference type="Pfam" id="PF09867">
    <property type="entry name" value="TagF_N"/>
    <property type="match status" value="1"/>
</dbReference>
<organism evidence="1 2">
    <name type="scientific">Pseudomonas gingeri</name>
    <dbReference type="NCBI Taxonomy" id="117681"/>
    <lineage>
        <taxon>Bacteria</taxon>
        <taxon>Pseudomonadati</taxon>
        <taxon>Pseudomonadota</taxon>
        <taxon>Gammaproteobacteria</taxon>
        <taxon>Pseudomonadales</taxon>
        <taxon>Pseudomonadaceae</taxon>
        <taxon>Pseudomonas</taxon>
    </lineage>
</organism>